<protein>
    <recommendedName>
        <fullName evidence="5">DUF1214 domain-containing protein</fullName>
    </recommendedName>
</protein>
<proteinExistence type="predicted"/>
<reference evidence="2" key="2">
    <citation type="submission" date="2016-11" db="EMBL/GenBank/DDBJ databases">
        <authorList>
            <person name="Jaros S."/>
            <person name="Januszkiewicz K."/>
            <person name="Wedrychowicz H."/>
        </authorList>
    </citation>
    <scope>NUCLEOTIDE SEQUENCE [LARGE SCALE GENOMIC DNA]</scope>
    <source>
        <strain evidence="2">DX253</strain>
    </source>
</reference>
<dbReference type="Proteomes" id="UP000184203">
    <property type="component" value="Unassembled WGS sequence"/>
</dbReference>
<dbReference type="AlphaFoldDB" id="E7QWF5"/>
<evidence type="ECO:0000313" key="2">
    <source>
        <dbReference type="EMBL" id="SHL38726.1"/>
    </source>
</evidence>
<evidence type="ECO:0000313" key="3">
    <source>
        <dbReference type="Proteomes" id="UP000003751"/>
    </source>
</evidence>
<evidence type="ECO:0000313" key="1">
    <source>
        <dbReference type="EMBL" id="EFW91051.1"/>
    </source>
</evidence>
<evidence type="ECO:0008006" key="5">
    <source>
        <dbReference type="Google" id="ProtNLM"/>
    </source>
</evidence>
<keyword evidence="4" id="KW-1185">Reference proteome</keyword>
<gene>
    <name evidence="2" type="ORF">SAMN05444342_3740</name>
    <name evidence="1" type="ORF">ZOD2009_15716</name>
</gene>
<name>E7QWF5_HALPU</name>
<dbReference type="Proteomes" id="UP000003751">
    <property type="component" value="Unassembled WGS sequence"/>
</dbReference>
<dbReference type="SUPFAM" id="SSF160935">
    <property type="entry name" value="VPA0735-like"/>
    <property type="match status" value="1"/>
</dbReference>
<reference evidence="4" key="3">
    <citation type="submission" date="2016-11" db="EMBL/GenBank/DDBJ databases">
        <authorList>
            <person name="Varghese N."/>
            <person name="Submissions S."/>
        </authorList>
    </citation>
    <scope>NUCLEOTIDE SEQUENCE [LARGE SCALE GENOMIC DNA]</scope>
    <source>
        <strain evidence="4">DX253</strain>
    </source>
</reference>
<dbReference type="EMBL" id="FRAN01000006">
    <property type="protein sequence ID" value="SHL38726.1"/>
    <property type="molecule type" value="Genomic_DNA"/>
</dbReference>
<reference evidence="1 3" key="1">
    <citation type="journal article" date="2014" name="ISME J.">
        <title>Trehalose/2-sulfotrehalose biosynthesis and glycine-betaine uptake are widely spread mechanisms for osmoadaptation in the Halobacteriales.</title>
        <authorList>
            <person name="Youssef N.H."/>
            <person name="Savage-Ashlock K.N."/>
            <person name="McCully A.L."/>
            <person name="Luedtke B."/>
            <person name="Shaw E.I."/>
            <person name="Hoff W.D."/>
            <person name="Elshahed M.S."/>
        </authorList>
    </citation>
    <scope>NUCLEOTIDE SEQUENCE [LARGE SCALE GENOMIC DNA]</scope>
    <source>
        <strain evidence="1 3">DX253</strain>
    </source>
</reference>
<sequence length="74" mass="8466">MWQFALYRRSRPSASGLDPEAVHVKHEKPDTPEKVQNWLPAPDGGMRFAARFYGPHWSLVDGPYDMPEVVLAEE</sequence>
<dbReference type="eggNOG" id="arCOG05285">
    <property type="taxonomic scope" value="Archaea"/>
</dbReference>
<dbReference type="EMBL" id="AEMG01000018">
    <property type="protein sequence ID" value="EFW91051.1"/>
    <property type="molecule type" value="Genomic_DNA"/>
</dbReference>
<dbReference type="Gene3D" id="2.60.120.1600">
    <property type="match status" value="1"/>
</dbReference>
<evidence type="ECO:0000313" key="4">
    <source>
        <dbReference type="Proteomes" id="UP000184203"/>
    </source>
</evidence>
<organism evidence="1 3">
    <name type="scientific">Haladaptatus paucihalophilus DX253</name>
    <dbReference type="NCBI Taxonomy" id="797209"/>
    <lineage>
        <taxon>Archaea</taxon>
        <taxon>Methanobacteriati</taxon>
        <taxon>Methanobacteriota</taxon>
        <taxon>Stenosarchaea group</taxon>
        <taxon>Halobacteria</taxon>
        <taxon>Halobacteriales</taxon>
        <taxon>Haladaptataceae</taxon>
        <taxon>Haladaptatus</taxon>
    </lineage>
</organism>
<dbReference type="PATRIC" id="fig|797209.4.peg.3102"/>
<accession>E7QWF5</accession>